<dbReference type="GO" id="GO:0006094">
    <property type="term" value="P:gluconeogenesis"/>
    <property type="evidence" value="ECO:0007669"/>
    <property type="project" value="InterPro"/>
</dbReference>
<dbReference type="InterPro" id="IPR005930">
    <property type="entry name" value="Pyruv_COase"/>
</dbReference>
<dbReference type="InterPro" id="IPR008979">
    <property type="entry name" value="Galactose-bd-like_sf"/>
</dbReference>
<evidence type="ECO:0000256" key="6">
    <source>
        <dbReference type="ARBA" id="ARBA00022741"/>
    </source>
</evidence>
<keyword evidence="20" id="KW-1185">Reference proteome</keyword>
<dbReference type="SUPFAM" id="SSF51230">
    <property type="entry name" value="Single hybrid motif"/>
    <property type="match status" value="1"/>
</dbReference>
<dbReference type="InterPro" id="IPR037252">
    <property type="entry name" value="Mib_Herc2_sf"/>
</dbReference>
<feature type="region of interest" description="Disordered" evidence="13">
    <location>
        <begin position="1532"/>
        <end position="1575"/>
    </location>
</feature>
<evidence type="ECO:0000256" key="10">
    <source>
        <dbReference type="PROSITE-ProRule" id="PRU00023"/>
    </source>
</evidence>
<dbReference type="FunFam" id="1.25.10.10:FF:000051">
    <property type="entry name" value="E3 ubiquitin-protein ligase HECTD1 isoform X1"/>
    <property type="match status" value="1"/>
</dbReference>
<evidence type="ECO:0000259" key="15">
    <source>
        <dbReference type="PROSITE" id="PS50975"/>
    </source>
</evidence>
<dbReference type="InterPro" id="IPR000891">
    <property type="entry name" value="PYR_CT"/>
</dbReference>
<feature type="compositionally biased region" description="Polar residues" evidence="13">
    <location>
        <begin position="277"/>
        <end position="297"/>
    </location>
</feature>
<dbReference type="GO" id="GO:0009966">
    <property type="term" value="P:regulation of signal transduction"/>
    <property type="evidence" value="ECO:0007669"/>
    <property type="project" value="UniProtKB-ARBA"/>
</dbReference>
<protein>
    <recommendedName>
        <fullName evidence="21">HECT-type E3 ubiquitin transferase</fullName>
    </recommendedName>
</protein>
<feature type="region of interest" description="Disordered" evidence="13">
    <location>
        <begin position="1928"/>
        <end position="1961"/>
    </location>
</feature>
<feature type="region of interest" description="Disordered" evidence="13">
    <location>
        <begin position="1857"/>
        <end position="1883"/>
    </location>
</feature>
<feature type="domain" description="HECT" evidence="14">
    <location>
        <begin position="2230"/>
        <end position="2627"/>
    </location>
</feature>
<dbReference type="Pfam" id="PF00289">
    <property type="entry name" value="Biotin_carb_N"/>
    <property type="match status" value="1"/>
</dbReference>
<feature type="repeat" description="ANK" evidence="10">
    <location>
        <begin position="428"/>
        <end position="460"/>
    </location>
</feature>
<evidence type="ECO:0008006" key="21">
    <source>
        <dbReference type="Google" id="ProtNLM"/>
    </source>
</evidence>
<dbReference type="InterPro" id="IPR000569">
    <property type="entry name" value="HECT_dom"/>
</dbReference>
<dbReference type="SUPFAM" id="SSF48403">
    <property type="entry name" value="Ankyrin repeat"/>
    <property type="match status" value="1"/>
</dbReference>
<dbReference type="SUPFAM" id="SSF159034">
    <property type="entry name" value="Mib/herc2 domain-like"/>
    <property type="match status" value="1"/>
</dbReference>
<dbReference type="Gene3D" id="3.30.2410.10">
    <property type="entry name" value="Hect, E3 ligase catalytic domain"/>
    <property type="match status" value="1"/>
</dbReference>
<dbReference type="NCBIfam" id="NF006761">
    <property type="entry name" value="PRK09282.1"/>
    <property type="match status" value="1"/>
</dbReference>
<evidence type="ECO:0000256" key="13">
    <source>
        <dbReference type="SAM" id="MobiDB-lite"/>
    </source>
</evidence>
<feature type="repeat" description="ANK" evidence="10">
    <location>
        <begin position="459"/>
        <end position="491"/>
    </location>
</feature>
<evidence type="ECO:0000259" key="14">
    <source>
        <dbReference type="PROSITE" id="PS50237"/>
    </source>
</evidence>
<dbReference type="InterPro" id="IPR010606">
    <property type="entry name" value="Mib_Herc2"/>
</dbReference>
<dbReference type="Pfam" id="PF12796">
    <property type="entry name" value="Ank_2"/>
    <property type="match status" value="1"/>
</dbReference>
<evidence type="ECO:0000256" key="1">
    <source>
        <dbReference type="ARBA" id="ARBA00000885"/>
    </source>
</evidence>
<dbReference type="NCBIfam" id="NF009554">
    <property type="entry name" value="PRK12999.1"/>
    <property type="match status" value="1"/>
</dbReference>
<keyword evidence="4" id="KW-0808">Transferase</keyword>
<dbReference type="PROSITE" id="PS50297">
    <property type="entry name" value="ANK_REP_REGION"/>
    <property type="match status" value="2"/>
</dbReference>
<evidence type="ECO:0000313" key="19">
    <source>
        <dbReference type="EMBL" id="KAK4886649.1"/>
    </source>
</evidence>
<dbReference type="InterPro" id="IPR005479">
    <property type="entry name" value="CPAse_ATP-bd"/>
</dbReference>
<accession>A0AAN7SM22</accession>
<dbReference type="Pfam" id="PF07738">
    <property type="entry name" value="Sad1_UNC"/>
    <property type="match status" value="1"/>
</dbReference>
<evidence type="ECO:0000256" key="9">
    <source>
        <dbReference type="ARBA" id="ARBA00023267"/>
    </source>
</evidence>
<dbReference type="InterPro" id="IPR036770">
    <property type="entry name" value="Ankyrin_rpt-contain_sf"/>
</dbReference>
<dbReference type="SMART" id="SM00248">
    <property type="entry name" value="ANK"/>
    <property type="match status" value="2"/>
</dbReference>
<dbReference type="SUPFAM" id="SSF51246">
    <property type="entry name" value="Rudiment single hybrid motif"/>
    <property type="match status" value="1"/>
</dbReference>
<dbReference type="CDD" id="cd07937">
    <property type="entry name" value="DRE_TIM_PC_TC_5S"/>
    <property type="match status" value="1"/>
</dbReference>
<dbReference type="GO" id="GO:0004736">
    <property type="term" value="F:pyruvate carboxylase activity"/>
    <property type="evidence" value="ECO:0007669"/>
    <property type="project" value="InterPro"/>
</dbReference>
<dbReference type="Gene3D" id="3.40.50.20">
    <property type="match status" value="1"/>
</dbReference>
<dbReference type="PANTHER" id="PTHR43778:SF2">
    <property type="entry name" value="PYRUVATE CARBOXYLASE, MITOCHONDRIAL"/>
    <property type="match status" value="1"/>
</dbReference>
<feature type="region of interest" description="Disordered" evidence="13">
    <location>
        <begin position="1734"/>
        <end position="1770"/>
    </location>
</feature>
<evidence type="ECO:0000256" key="3">
    <source>
        <dbReference type="ARBA" id="ARBA00022598"/>
    </source>
</evidence>
<evidence type="ECO:0000259" key="17">
    <source>
        <dbReference type="PROSITE" id="PS50991"/>
    </source>
</evidence>
<dbReference type="SMART" id="SM00119">
    <property type="entry name" value="HECTc"/>
    <property type="match status" value="1"/>
</dbReference>
<dbReference type="Pfam" id="PF00364">
    <property type="entry name" value="Biotin_lipoyl"/>
    <property type="match status" value="1"/>
</dbReference>
<dbReference type="PROSITE" id="PS50237">
    <property type="entry name" value="HECT"/>
    <property type="match status" value="1"/>
</dbReference>
<feature type="region of interest" description="Disordered" evidence="13">
    <location>
        <begin position="525"/>
        <end position="546"/>
    </location>
</feature>
<feature type="region of interest" description="Disordered" evidence="13">
    <location>
        <begin position="1409"/>
        <end position="1441"/>
    </location>
</feature>
<dbReference type="FunFam" id="2.30.30.40:FF:000085">
    <property type="entry name" value="E3 ubiquitin-protein ligase HECTD1 isoform X1"/>
    <property type="match status" value="1"/>
</dbReference>
<dbReference type="InterPro" id="IPR055268">
    <property type="entry name" value="PCB-like"/>
</dbReference>
<dbReference type="Pfam" id="PF02785">
    <property type="entry name" value="Biotin_carb_C"/>
    <property type="match status" value="1"/>
</dbReference>
<dbReference type="GO" id="GO:0005737">
    <property type="term" value="C:cytoplasm"/>
    <property type="evidence" value="ECO:0007669"/>
    <property type="project" value="TreeGrafter"/>
</dbReference>
<dbReference type="Gene3D" id="3.10.600.10">
    <property type="entry name" value="pyruvate carboxylase f1077a mutant domain"/>
    <property type="match status" value="1"/>
</dbReference>
<dbReference type="Proteomes" id="UP001353858">
    <property type="component" value="Unassembled WGS sequence"/>
</dbReference>
<evidence type="ECO:0000259" key="18">
    <source>
        <dbReference type="PROSITE" id="PS51416"/>
    </source>
</evidence>
<dbReference type="NCBIfam" id="TIGR01235">
    <property type="entry name" value="pyruv_carbox"/>
    <property type="match status" value="1"/>
</dbReference>
<comment type="caution">
    <text evidence="19">The sequence shown here is derived from an EMBL/GenBank/DDBJ whole genome shotgun (WGS) entry which is preliminary data.</text>
</comment>
<dbReference type="PROSITE" id="PS00867">
    <property type="entry name" value="CPSASE_2"/>
    <property type="match status" value="1"/>
</dbReference>
<dbReference type="Gene3D" id="1.25.40.20">
    <property type="entry name" value="Ankyrin repeat-containing domain"/>
    <property type="match status" value="1"/>
</dbReference>
<feature type="compositionally biased region" description="Polar residues" evidence="13">
    <location>
        <begin position="1416"/>
        <end position="1428"/>
    </location>
</feature>
<evidence type="ECO:0000256" key="7">
    <source>
        <dbReference type="ARBA" id="ARBA00022786"/>
    </source>
</evidence>
<keyword evidence="5" id="KW-0479">Metal-binding</keyword>
<comment type="cofactor">
    <cofactor evidence="2">
        <name>biotin</name>
        <dbReference type="ChEBI" id="CHEBI:57586"/>
    </cofactor>
</comment>
<dbReference type="InterPro" id="IPR013785">
    <property type="entry name" value="Aldolase_TIM"/>
</dbReference>
<dbReference type="PROSITE" id="PS50975">
    <property type="entry name" value="ATP_GRASP"/>
    <property type="match status" value="1"/>
</dbReference>
<dbReference type="Pfam" id="PF02436">
    <property type="entry name" value="PYC_OADA"/>
    <property type="match status" value="1"/>
</dbReference>
<comment type="caution">
    <text evidence="11">Lacks conserved residue(s) required for the propagation of feature annotation.</text>
</comment>
<keyword evidence="9" id="KW-0092">Biotin</keyword>
<dbReference type="PROSITE" id="PS50088">
    <property type="entry name" value="ANK_REPEAT"/>
    <property type="match status" value="2"/>
</dbReference>
<dbReference type="FunFam" id="3.90.1750.10:FF:000021">
    <property type="entry name" value="E3 ubiquitin-protein ligase HECTD1 isoform X1"/>
    <property type="match status" value="1"/>
</dbReference>
<sequence>MALRRKISTKVDKKDVSELEPRAIVIVQMADPDPETLLEWLSSGLGDERDMQLIALEQLCMLLLMSDNVDRCFESCPPRTFLPALCRIFLDEHAPENVLEVTARAITYYLDVSAECTRRIVAMDGAIRAICNRLVVAELSSRTSKDLAEQCVKVLELICTREAGAVFDAGGLSCILPFIRDNGNCVHKDTLHSAMAVVSRLCTKMEPADTQLPTCVQALSTLLRHEDQHVADGALRCFASVADRFTRRGVDPAPLAQHGLVSELLTRLSNAAGPSLASGTQSTPGKATSTANTSSNLPDPKATVASVSTIISLLSTLCRGSPTITHDLLRSDLPEAIEKALKGDERCILDSMRLVDLLLVLLFEGRRALGKTGGASTSGTFVPRIRRMDSAAEKSHRQLIDCIRSKDTDALIEAIETGGVEVNFMDDVGQTLLNWASAFGTQEMVEYLCEKGADVNKGQRSSSLHYAACFGRPAIAKVLLRHGANPDLRDEDGKTPLDKARERIDEGHREVAAILQSPGEWMIPFDKERQRKSESDNEEQIEPRGDPEMAPLYLRQLLPVFCTTFQSTMLASVRKASLSLIKKMIHYIQPSLLEELCTSESTFNNFGTQLVEVIATVLDNEEDEDGHLVVLTIIQDLMIKAQYIFLDHFARLGVFSKVQALAGPSDTSEPEENDQNITDQVDTVDVLEDAKEILPGKAYHWKDWCLCRGRDCLYIWSDAAALELSNGSNGWFRFILDGKLATMYSSGSPEGGADTSGKSRASDSLTTEENRGEFLEKLQRARAVVKNTSTSQPILSKPGPTRLVVGNWSLTSRKDAELHIHNSDGQQQATILREDLPGFIFESNRGTKHSFTAETSLGPEFSAGWSNKKGKRLRSKTEATKQKVKNMANAIHEQYFKAAQAQPRGVVAKLGNIVAHVERACQKQCSYSNNRDGGNSWKEILRNALDELTQILQEDGVVSAYELHSSGLVQALLSLLATSYWDQGLKSNKMSKLQKQRVQLFKQCFREKSNEEQNSLAILVHKLIAVLESIEKLPVYLYDSPGSGYGLQILTRRLRFRLEKASGESTLIDRTGRGLKMEPLSTIGQLERYLLKMVAKQWYDYDRSTFQFIKKLREGKYQTFKYTHDFDENGVIYFIGTNGKTSAEWVNPAQYGLVTVTSSDGRNLPYGRVEDILSRDASALNCHTNDDKRAWFNVDLGLYLIPTCYTLRHARGYGRSALRNWLFQMSRDGVTWVTLLTHTDDTFLNDPGSTSSWTVEVSPEEYQGWRHVRIQQAGKNASGQTHYLSLSGFEIYGQITSVCEDLGKATKEAEAYLKKQRRLLRTQMLKHITVGARVIRGIDWKWRDQDGNPPGEGTVTGELHSGWIDVTWDHGGSNSYRMGAEGKYDLKLTPGFDIEVATTKLHSAIMKAKETKDKQSVLTSRKSSSTPSLPEATDAKTSVASTEQAASADNLAAKQAAETIAESMLSVARAEAIVAVTSESQAAINESDLSVVVHPLRDPHHDLSAINNSITSDLATIVESLALTDTKPSNVISHTSLRRQQSCDTSEPHRSNITSSHSGSNLNKEVISRRSSKINTSRVAVNAAAQSLAEAVEALDKIREGTDLLINNTNSLLSGELLQSSIMMHQNQQNQQNPCAINTITNTDVRISVSDDDRPTKTKKPTVEHDIKDNCSKEEAVNHSNNVRNNSNSSVTNPMSVSVPNLTSTEASNHIEPSSTAGLLETFAALARRRTLGSVSNPNSANANSNNASGNIINSNIQNNHQNTGGSLFPRAPNSMSSLVKLALSSNFPGGLLNTAQSYPSLSSSNNPTSNSNSIPATAAAQGLSQALTMSLTSTSSDSEQVSLEDFLESCRAPTLLAELDDDEDMGEDEDNDEDENEDDADYEDVMVSRNLLSFMEEEGYDCRSGKRRSWDDEYVLKRQFSALIPAFDPRPGRTNVNQTTDLEVPPPGQDESGSSSDHELLPQPKLQLILRGPNLPGIPDVEIELNDPSSTVFRAVQELIQLTDLGTRQEKLRRIWEPTYIIVYREVKDDGMSELEEGRCTPVVTLFSRSGSSSVAGTTLSPSTPIPGTPSVSICTVEDVLQLLRHLFVITTSKEQDYNESSIDLTPEQFTSKKITNKLLQQIQDALVLASSSLPAWCEELNHSCPFLFPFDTRQLYFNCTAFGASRSIVWLQTQRDVTIERQRTPGLSPRRDDPHEFRVGRLKHERVKVPRGETLLDWAMQVMKIHCDRKSILEVEFAGEEGTGLGPTLEFYALVSAELQRRDLAMWICNDEALNMQEAVDLGEGVRPPGYYVRRTSGLFPAPLPQSSEICDKAVRYFWFLGVFLAKVLQDNRLVDLPLSKSFLKLMCHGEIQNTVNERIGFAGLKRNEEDVMTSSLISEESEKEIELDPPKINLDDKKPWYYGILGPEDLYDIDPIRATFLKQIQELVKRKLKIMQDNNLSPETKAHQIQNLSINHASGPVLLEDLALTFTYAPSSSIFGISAIELVCSGADIEVNIENIEEYSDLTVGFALDKGIARQLDAFYKGFSVVFPMEKLAAFSPEEMRVMLCGDQNPEWTRDDLLNYTEPKLGYTKDSPGFLRFVNVLMDMSPEERKAFLQFTTGCSSLPPGGLANLYPRLTVVRKVDAGEVANRGEIAVRVFRACKELKIRSVAIYSYEDRAHLFRLKADESYLVGEGLSPVQAYLSIPDILDICKKKNIDAVHPGIGFLAERHDFAEAVINNGMRFIGPTPKVMHTMGDKIASRQTAIAAGVEVVPGTDGPIRQKEEAVAFCEKHGLPVILKAAYGGGGKGMRVVKKMEEVVENFERASSEAMSAFGDGSMFIERFIERPRHIEVQLLGDKVGNVIHLYERDCSVQRRHQKVIQIAPSPKLDVTIRDQITSKAVQLAKYVKYENAGTCEFLCDPNGNFYFIEVNARLQVEHPTTESVTGVDIVKTQIQITEGKTLPEMGLSQEKIKVNGFAIQCAVTTEDPAENFRPDTGRIEVFRPGEGNGIRLDGASGFTGAVISPFYDSLLVKVIALAPTFESACSKLHRSLSEFRIRGVKTNIPFLLNVFQHETFLNSNVDTHFVDDHPELFEYQVSPNRGQKLLNYMGEVLVNGPTTIFMTDIPPSRIVAEVPHVPRDHHLEYNLKQVIKDEGPAGFVKAVRNTKEVLLTDTTLRDAQQALLATRLRTYDMLRIAPFIAHNFSHLYSLENWGDATFKFALKFLRECPWERLEQLRSLIPNIPFQMLLRGANGVGYRNYPDNVVFEFCKMAVETGVDIFRVYDCFNFVPNIVVGIEAAGKAGGIVEAAIAYTGDLSKLKKSKYDLNYYMQLANDLVKAGAHVLCIKDMTGLLKPQAAKILVTALRDKYPDIPLHVHTHDTSGTGIASMLASIESGADVVDVAVDSMSGMISQPSMGALVTILEGSQWDTKLSISKINEYSAYWEQTRAAYGPFECTEFIKSGNTDVYKHEIPGGQYSNFKYRAKSLGLTNSFEEIKKAYAEASKLLGDVIKVTPYSVVVGDLALFMIETGLKAKDIEEKADELMWPASVIDYFQGSMGEPPGGFPENLRNKVLRDLPRIEGRPGAILPAFDFEKLSKELKEEFPDVTKGNIMAAAFFPDVTKRYLNFREQYGPVDKLDTATYFIGPEIGQEYLITISEGIILNIYALAISSDVNSRGEREIFFEFNGGLRNLYIRDKKLSEEYNIHPKADKNNDKHIGTPMPGVVKQIRVEVGDQIIKGSPIVILTAMKMETVVQSKQEGIIDKIHVQLNMHLTVNDLLKWLRTNPGSAVSQYNMTGILSEAYSRSASIVTISNGFKANGVLPTAADALLSNEDNGDVQNHMAPETVDDEQNLLTLEAIPDNVINTPETDNSERD</sequence>
<evidence type="ECO:0000256" key="2">
    <source>
        <dbReference type="ARBA" id="ARBA00001953"/>
    </source>
</evidence>
<dbReference type="InterPro" id="IPR002110">
    <property type="entry name" value="Ankyrin_rpt"/>
</dbReference>
<dbReference type="Gene3D" id="3.20.20.70">
    <property type="entry name" value="Aldolase class I"/>
    <property type="match status" value="1"/>
</dbReference>
<comment type="catalytic activity">
    <reaction evidence="1">
        <text>S-ubiquitinyl-[E2 ubiquitin-conjugating enzyme]-L-cysteine + [acceptor protein]-L-lysine = [E2 ubiquitin-conjugating enzyme]-L-cysteine + N(6)-ubiquitinyl-[acceptor protein]-L-lysine.</text>
        <dbReference type="EC" id="2.3.2.26"/>
    </reaction>
</comment>
<dbReference type="PANTHER" id="PTHR43778">
    <property type="entry name" value="PYRUVATE CARBOXYLASE"/>
    <property type="match status" value="1"/>
</dbReference>
<dbReference type="Pfam" id="PF00682">
    <property type="entry name" value="HMGL-like"/>
    <property type="match status" value="1"/>
</dbReference>
<evidence type="ECO:0000256" key="5">
    <source>
        <dbReference type="ARBA" id="ARBA00022723"/>
    </source>
</evidence>
<dbReference type="PROSITE" id="PS50991">
    <property type="entry name" value="PYR_CT"/>
    <property type="match status" value="1"/>
</dbReference>
<dbReference type="InterPro" id="IPR016024">
    <property type="entry name" value="ARM-type_fold"/>
</dbReference>
<dbReference type="Gene3D" id="3.30.470.20">
    <property type="entry name" value="ATP-grasp fold, B domain"/>
    <property type="match status" value="1"/>
</dbReference>
<dbReference type="FunFam" id="2.60.120.260:FF:000014">
    <property type="entry name" value="E3 ubiquitin-protein ligase HECTD1 isoform X1"/>
    <property type="match status" value="1"/>
</dbReference>
<dbReference type="PROSITE" id="PS51416">
    <property type="entry name" value="MIB_HERC2"/>
    <property type="match status" value="1"/>
</dbReference>
<dbReference type="Gene3D" id="3.30.1490.20">
    <property type="entry name" value="ATP-grasp fold, A domain"/>
    <property type="match status" value="1"/>
</dbReference>
<dbReference type="InterPro" id="IPR035983">
    <property type="entry name" value="Hect_E3_ubiquitin_ligase"/>
</dbReference>
<feature type="region of interest" description="Disordered" evidence="13">
    <location>
        <begin position="746"/>
        <end position="770"/>
    </location>
</feature>
<name>A0AAN7SM22_9COLE</name>
<dbReference type="Pfam" id="PF06701">
    <property type="entry name" value="MIB_HERC2"/>
    <property type="match status" value="1"/>
</dbReference>
<dbReference type="PROSITE" id="PS50979">
    <property type="entry name" value="BC"/>
    <property type="match status" value="1"/>
</dbReference>
<evidence type="ECO:0000256" key="4">
    <source>
        <dbReference type="ARBA" id="ARBA00022679"/>
    </source>
</evidence>
<evidence type="ECO:0000256" key="11">
    <source>
        <dbReference type="PROSITE-ProRule" id="PRU00104"/>
    </source>
</evidence>
<dbReference type="InterPro" id="IPR016185">
    <property type="entry name" value="PreATP-grasp_dom_sf"/>
</dbReference>
<feature type="compositionally biased region" description="Polar residues" evidence="13">
    <location>
        <begin position="756"/>
        <end position="767"/>
    </location>
</feature>
<keyword evidence="10" id="KW-0040">ANK repeat</keyword>
<keyword evidence="8 12" id="KW-0067">ATP-binding</keyword>
<dbReference type="SUPFAM" id="SSF51569">
    <property type="entry name" value="Aldolase"/>
    <property type="match status" value="1"/>
</dbReference>
<dbReference type="Gene3D" id="2.30.30.40">
    <property type="entry name" value="SH3 Domains"/>
    <property type="match status" value="1"/>
</dbReference>
<feature type="domain" description="Biotin carboxylation" evidence="16">
    <location>
        <begin position="2626"/>
        <end position="3076"/>
    </location>
</feature>
<reference evidence="20" key="1">
    <citation type="submission" date="2023-01" db="EMBL/GenBank/DDBJ databases">
        <title>Key to firefly adult light organ development and bioluminescence: homeobox transcription factors regulate luciferase expression and transportation to peroxisome.</title>
        <authorList>
            <person name="Fu X."/>
        </authorList>
    </citation>
    <scope>NUCLEOTIDE SEQUENCE [LARGE SCALE GENOMIC DNA]</scope>
</reference>
<dbReference type="InterPro" id="IPR011761">
    <property type="entry name" value="ATP-grasp"/>
</dbReference>
<feature type="domain" description="Pyruvate carboxyltransferase" evidence="17">
    <location>
        <begin position="3154"/>
        <end position="3423"/>
    </location>
</feature>
<proteinExistence type="predicted"/>
<dbReference type="SMART" id="SM00878">
    <property type="entry name" value="Biotin_carb_C"/>
    <property type="match status" value="1"/>
</dbReference>
<dbReference type="FunFam" id="3.20.20.70:FF:000033">
    <property type="entry name" value="Pyruvate carboxylase"/>
    <property type="match status" value="1"/>
</dbReference>
<organism evidence="19 20">
    <name type="scientific">Aquatica leii</name>
    <dbReference type="NCBI Taxonomy" id="1421715"/>
    <lineage>
        <taxon>Eukaryota</taxon>
        <taxon>Metazoa</taxon>
        <taxon>Ecdysozoa</taxon>
        <taxon>Arthropoda</taxon>
        <taxon>Hexapoda</taxon>
        <taxon>Insecta</taxon>
        <taxon>Pterygota</taxon>
        <taxon>Neoptera</taxon>
        <taxon>Endopterygota</taxon>
        <taxon>Coleoptera</taxon>
        <taxon>Polyphaga</taxon>
        <taxon>Elateriformia</taxon>
        <taxon>Elateroidea</taxon>
        <taxon>Lampyridae</taxon>
        <taxon>Luciolinae</taxon>
        <taxon>Aquatica</taxon>
    </lineage>
</organism>
<feature type="region of interest" description="Disordered" evidence="13">
    <location>
        <begin position="273"/>
        <end position="300"/>
    </location>
</feature>
<dbReference type="InterPro" id="IPR005481">
    <property type="entry name" value="BC-like_N"/>
</dbReference>
<dbReference type="EMBL" id="JARPUR010000001">
    <property type="protein sequence ID" value="KAK4886649.1"/>
    <property type="molecule type" value="Genomic_DNA"/>
</dbReference>
<dbReference type="SUPFAM" id="SSF89000">
    <property type="entry name" value="post-HMGL domain-like"/>
    <property type="match status" value="1"/>
</dbReference>
<feature type="compositionally biased region" description="Acidic residues" evidence="13">
    <location>
        <begin position="1859"/>
        <end position="1883"/>
    </location>
</feature>
<dbReference type="GO" id="GO:0061630">
    <property type="term" value="F:ubiquitin protein ligase activity"/>
    <property type="evidence" value="ECO:0007669"/>
    <property type="project" value="UniProtKB-EC"/>
</dbReference>
<dbReference type="SUPFAM" id="SSF52440">
    <property type="entry name" value="PreATP-grasp domain"/>
    <property type="match status" value="1"/>
</dbReference>
<dbReference type="SUPFAM" id="SSF56204">
    <property type="entry name" value="Hect, E3 ligase catalytic domain"/>
    <property type="match status" value="1"/>
</dbReference>
<feature type="domain" description="MIB/HERC2" evidence="18">
    <location>
        <begin position="1320"/>
        <end position="1392"/>
    </location>
</feature>
<dbReference type="FunFam" id="1.25.40.20:FF:000033">
    <property type="entry name" value="E3 ubiquitin-protein ligase HECTD1 isoform X2"/>
    <property type="match status" value="1"/>
</dbReference>
<dbReference type="InterPro" id="IPR011053">
    <property type="entry name" value="Single_hybrid_motif"/>
</dbReference>
<evidence type="ECO:0000256" key="8">
    <source>
        <dbReference type="ARBA" id="ARBA00022840"/>
    </source>
</evidence>
<feature type="compositionally biased region" description="Polar residues" evidence="13">
    <location>
        <begin position="1532"/>
        <end position="1563"/>
    </location>
</feature>
<dbReference type="InterPro" id="IPR013815">
    <property type="entry name" value="ATP_grasp_subdomain_1"/>
</dbReference>
<dbReference type="GO" id="GO:0046872">
    <property type="term" value="F:metal ion binding"/>
    <property type="evidence" value="ECO:0007669"/>
    <property type="project" value="UniProtKB-KW"/>
</dbReference>
<gene>
    <name evidence="19" type="ORF">RN001_002920</name>
</gene>
<dbReference type="InterPro" id="IPR003379">
    <property type="entry name" value="Carboxylase_cons_dom"/>
</dbReference>
<dbReference type="SUPFAM" id="SSF56059">
    <property type="entry name" value="Glutathione synthetase ATP-binding domain-like"/>
    <property type="match status" value="1"/>
</dbReference>
<dbReference type="InterPro" id="IPR000089">
    <property type="entry name" value="Biotin_lipoyl"/>
</dbReference>
<dbReference type="Gene3D" id="2.60.120.260">
    <property type="entry name" value="Galactose-binding domain-like"/>
    <property type="match status" value="1"/>
</dbReference>
<keyword evidence="6 12" id="KW-0547">Nucleotide-binding</keyword>
<dbReference type="GO" id="GO:0005524">
    <property type="term" value="F:ATP binding"/>
    <property type="evidence" value="ECO:0007669"/>
    <property type="project" value="UniProtKB-UniRule"/>
</dbReference>
<dbReference type="GO" id="GO:0016567">
    <property type="term" value="P:protein ubiquitination"/>
    <property type="evidence" value="ECO:0007669"/>
    <property type="project" value="InterPro"/>
</dbReference>
<keyword evidence="7 11" id="KW-0833">Ubl conjugation pathway</keyword>
<keyword evidence="3" id="KW-0436">Ligase</keyword>
<dbReference type="SUPFAM" id="SSF49785">
    <property type="entry name" value="Galactose-binding domain-like"/>
    <property type="match status" value="1"/>
</dbReference>
<dbReference type="FunFam" id="3.30.1490.20:FF:000018">
    <property type="entry name" value="Biotin carboxylase"/>
    <property type="match status" value="1"/>
</dbReference>
<evidence type="ECO:0000313" key="20">
    <source>
        <dbReference type="Proteomes" id="UP001353858"/>
    </source>
</evidence>
<dbReference type="InterPro" id="IPR012919">
    <property type="entry name" value="SUN_dom"/>
</dbReference>
<dbReference type="CDD" id="cd06850">
    <property type="entry name" value="biotinyl_domain"/>
    <property type="match status" value="1"/>
</dbReference>
<dbReference type="SUPFAM" id="SSF48371">
    <property type="entry name" value="ARM repeat"/>
    <property type="match status" value="1"/>
</dbReference>
<feature type="compositionally biased region" description="Low complexity" evidence="13">
    <location>
        <begin position="1734"/>
        <end position="1760"/>
    </location>
</feature>
<dbReference type="Pfam" id="PF00632">
    <property type="entry name" value="HECT"/>
    <property type="match status" value="1"/>
</dbReference>
<feature type="domain" description="ATP-grasp" evidence="15">
    <location>
        <begin position="2746"/>
        <end position="2943"/>
    </location>
</feature>
<dbReference type="FunFam" id="3.30.470.20:FF:000012">
    <property type="entry name" value="Pyruvate carboxylase"/>
    <property type="match status" value="1"/>
</dbReference>
<evidence type="ECO:0000259" key="16">
    <source>
        <dbReference type="PROSITE" id="PS50979"/>
    </source>
</evidence>
<dbReference type="Pfam" id="PF02786">
    <property type="entry name" value="CPSase_L_D2"/>
    <property type="match status" value="1"/>
</dbReference>
<evidence type="ECO:0000256" key="12">
    <source>
        <dbReference type="PROSITE-ProRule" id="PRU00409"/>
    </source>
</evidence>
<dbReference type="InterPro" id="IPR011764">
    <property type="entry name" value="Biotin_carboxylation_dom"/>
</dbReference>
<dbReference type="Gene3D" id="3.90.1750.10">
    <property type="entry name" value="Hect, E3 ligase catalytic domains"/>
    <property type="match status" value="1"/>
</dbReference>
<dbReference type="InterPro" id="IPR005482">
    <property type="entry name" value="Biotin_COase_C"/>
</dbReference>
<dbReference type="InterPro" id="IPR011054">
    <property type="entry name" value="Rudment_hybrid_motif"/>
</dbReference>
<dbReference type="Gene3D" id="2.40.50.100">
    <property type="match status" value="1"/>
</dbReference>